<gene>
    <name evidence="5" type="ORF">EDD75_0459</name>
</gene>
<dbReference type="InterPro" id="IPR002068">
    <property type="entry name" value="A-crystallin/Hsp20_dom"/>
</dbReference>
<evidence type="ECO:0000313" key="5">
    <source>
        <dbReference type="EMBL" id="RPF49640.1"/>
    </source>
</evidence>
<dbReference type="Gene3D" id="2.60.40.790">
    <property type="match status" value="1"/>
</dbReference>
<dbReference type="EMBL" id="RKRE01000001">
    <property type="protein sequence ID" value="RPF49640.1"/>
    <property type="molecule type" value="Genomic_DNA"/>
</dbReference>
<feature type="domain" description="SHSP" evidence="3">
    <location>
        <begin position="34"/>
        <end position="146"/>
    </location>
</feature>
<sequence length="146" mass="17111">MPYLLPWDPWRELREMREAMEKVFGRFPRLFREEQLGAWLPAVDVFERDDNVIVKVDLPGVDKKNVRIFVTDEEITIQGEMKREEEVKEKNYYRSERAYGKFSRTIPLPVAVDRDKAKASFKDGVLEVVIPKAKGAQARQVEITPE</sequence>
<dbReference type="PANTHER" id="PTHR11527">
    <property type="entry name" value="HEAT-SHOCK PROTEIN 20 FAMILY MEMBER"/>
    <property type="match status" value="1"/>
</dbReference>
<dbReference type="PROSITE" id="PS01031">
    <property type="entry name" value="SHSP"/>
    <property type="match status" value="1"/>
</dbReference>
<dbReference type="AlphaFoldDB" id="A0A3N5B1Y8"/>
<dbReference type="Proteomes" id="UP000282654">
    <property type="component" value="Unassembled WGS sequence"/>
</dbReference>
<comment type="caution">
    <text evidence="5">The sequence shown here is derived from an EMBL/GenBank/DDBJ whole genome shotgun (WGS) entry which is preliminary data.</text>
</comment>
<evidence type="ECO:0000256" key="1">
    <source>
        <dbReference type="PROSITE-ProRule" id="PRU00285"/>
    </source>
</evidence>
<dbReference type="InterPro" id="IPR007052">
    <property type="entry name" value="CS_dom"/>
</dbReference>
<evidence type="ECO:0000259" key="3">
    <source>
        <dbReference type="PROSITE" id="PS01031"/>
    </source>
</evidence>
<comment type="similarity">
    <text evidence="1 2">Belongs to the small heat shock protein (HSP20) family.</text>
</comment>
<evidence type="ECO:0000256" key="2">
    <source>
        <dbReference type="RuleBase" id="RU003616"/>
    </source>
</evidence>
<evidence type="ECO:0000259" key="4">
    <source>
        <dbReference type="PROSITE" id="PS51203"/>
    </source>
</evidence>
<evidence type="ECO:0000313" key="6">
    <source>
        <dbReference type="Proteomes" id="UP000282654"/>
    </source>
</evidence>
<dbReference type="OrthoDB" id="9811615at2"/>
<proteinExistence type="inferred from homology"/>
<dbReference type="FunFam" id="2.60.40.790:FF:000072">
    <property type="entry name" value="Small heat shock protein HSP16.5"/>
    <property type="match status" value="1"/>
</dbReference>
<dbReference type="PROSITE" id="PS51203">
    <property type="entry name" value="CS"/>
    <property type="match status" value="1"/>
</dbReference>
<accession>A0A3N5B1Y8</accession>
<dbReference type="RefSeq" id="WP_123927414.1">
    <property type="nucleotide sequence ID" value="NZ_RKRE01000001.1"/>
</dbReference>
<keyword evidence="6" id="KW-1185">Reference proteome</keyword>
<reference evidence="5 6" key="1">
    <citation type="submission" date="2018-11" db="EMBL/GenBank/DDBJ databases">
        <title>Genomic Encyclopedia of Type Strains, Phase IV (KMG-IV): sequencing the most valuable type-strain genomes for metagenomic binning, comparative biology and taxonomic classification.</title>
        <authorList>
            <person name="Goeker M."/>
        </authorList>
    </citation>
    <scope>NUCLEOTIDE SEQUENCE [LARGE SCALE GENOMIC DNA]</scope>
    <source>
        <strain evidence="5 6">DSM 102936</strain>
    </source>
</reference>
<dbReference type="Pfam" id="PF00011">
    <property type="entry name" value="HSP20"/>
    <property type="match status" value="1"/>
</dbReference>
<dbReference type="SUPFAM" id="SSF49764">
    <property type="entry name" value="HSP20-like chaperones"/>
    <property type="match status" value="1"/>
</dbReference>
<dbReference type="InterPro" id="IPR031107">
    <property type="entry name" value="Small_HSP"/>
</dbReference>
<feature type="domain" description="CS" evidence="4">
    <location>
        <begin position="38"/>
        <end position="144"/>
    </location>
</feature>
<dbReference type="InterPro" id="IPR008978">
    <property type="entry name" value="HSP20-like_chaperone"/>
</dbReference>
<name>A0A3N5B1Y8_9THEO</name>
<organism evidence="5 6">
    <name type="scientific">Thermodesulfitimonas autotrophica</name>
    <dbReference type="NCBI Taxonomy" id="1894989"/>
    <lineage>
        <taxon>Bacteria</taxon>
        <taxon>Bacillati</taxon>
        <taxon>Bacillota</taxon>
        <taxon>Clostridia</taxon>
        <taxon>Thermoanaerobacterales</taxon>
        <taxon>Thermoanaerobacteraceae</taxon>
        <taxon>Thermodesulfitimonas</taxon>
    </lineage>
</organism>
<dbReference type="CDD" id="cd06464">
    <property type="entry name" value="ACD_sHsps-like"/>
    <property type="match status" value="1"/>
</dbReference>
<protein>
    <submittedName>
        <fullName evidence="5">HSP20 family protein</fullName>
    </submittedName>
</protein>